<reference evidence="6 7" key="1">
    <citation type="submission" date="2024-04" db="EMBL/GenBank/DDBJ databases">
        <authorList>
            <consortium name="Genoscope - CEA"/>
            <person name="William W."/>
        </authorList>
    </citation>
    <scope>NUCLEOTIDE SEQUENCE [LARGE SCALE GENOMIC DNA]</scope>
</reference>
<dbReference type="InterPro" id="IPR006703">
    <property type="entry name" value="G_AIG1"/>
</dbReference>
<dbReference type="InterPro" id="IPR045058">
    <property type="entry name" value="GIMA/IAN/Toc"/>
</dbReference>
<dbReference type="Gene3D" id="3.40.50.300">
    <property type="entry name" value="P-loop containing nucleotide triphosphate hydrolases"/>
    <property type="match status" value="1"/>
</dbReference>
<dbReference type="Pfam" id="PF04548">
    <property type="entry name" value="AIG1"/>
    <property type="match status" value="1"/>
</dbReference>
<accession>A0AAV2HHF0</accession>
<dbReference type="PANTHER" id="PTHR10903:SF184">
    <property type="entry name" value="GTP-BINDING PROTEIN A"/>
    <property type="match status" value="1"/>
</dbReference>
<comment type="similarity">
    <text evidence="1">Belongs to the TRAFAC class TrmE-Era-EngA-EngB-Septin-like GTPase superfamily. AIG1/Toc34/Toc159-like paraseptin GTPase family. IAN subfamily.</text>
</comment>
<sequence>MDESATYPQKGEENKSSTTDLSTKGNILTNNQDASLTDMADIDLLMIGKTGNGKSALGNAILRRRAFNCTCSNSTITKKIAFEFCEFNGLVIKVVDSPPPYDVGMDYKRATKHFIKAMQYALTANPRGYHAFLLVIKFGQRFTADDQDTIAVLKKTFGESFVKNYCILVMTNGDLYEIDSEETGLTFQEWCAMQIGFLSELFNECDGRIVLFNNNSKDEFKQIDQLTKLIEIVNNLISRGNRYKDANFSQAQCSREKLMVQAKIPFLKETFLKETCLISNALHNIDCTVDHNAKMDKLNEILNKVKLLFNKISEEDKGTGALHEMINDIREMNNLIQDKIKHSQGVLEKEHKN</sequence>
<evidence type="ECO:0000313" key="6">
    <source>
        <dbReference type="EMBL" id="CAL1533403.1"/>
    </source>
</evidence>
<evidence type="ECO:0000259" key="5">
    <source>
        <dbReference type="PROSITE" id="PS51720"/>
    </source>
</evidence>
<comment type="caution">
    <text evidence="6">The sequence shown here is derived from an EMBL/GenBank/DDBJ whole genome shotgun (WGS) entry which is preliminary data.</text>
</comment>
<dbReference type="PROSITE" id="PS51720">
    <property type="entry name" value="G_AIG1"/>
    <property type="match status" value="1"/>
</dbReference>
<feature type="region of interest" description="Disordered" evidence="4">
    <location>
        <begin position="1"/>
        <end position="24"/>
    </location>
</feature>
<keyword evidence="2" id="KW-0547">Nucleotide-binding</keyword>
<proteinExistence type="inferred from homology"/>
<dbReference type="GO" id="GO:0005525">
    <property type="term" value="F:GTP binding"/>
    <property type="evidence" value="ECO:0007669"/>
    <property type="project" value="UniProtKB-KW"/>
</dbReference>
<evidence type="ECO:0000256" key="2">
    <source>
        <dbReference type="ARBA" id="ARBA00022741"/>
    </source>
</evidence>
<evidence type="ECO:0000256" key="1">
    <source>
        <dbReference type="ARBA" id="ARBA00008535"/>
    </source>
</evidence>
<organism evidence="6 7">
    <name type="scientific">Lymnaea stagnalis</name>
    <name type="common">Great pond snail</name>
    <name type="synonym">Helix stagnalis</name>
    <dbReference type="NCBI Taxonomy" id="6523"/>
    <lineage>
        <taxon>Eukaryota</taxon>
        <taxon>Metazoa</taxon>
        <taxon>Spiralia</taxon>
        <taxon>Lophotrochozoa</taxon>
        <taxon>Mollusca</taxon>
        <taxon>Gastropoda</taxon>
        <taxon>Heterobranchia</taxon>
        <taxon>Euthyneura</taxon>
        <taxon>Panpulmonata</taxon>
        <taxon>Hygrophila</taxon>
        <taxon>Lymnaeoidea</taxon>
        <taxon>Lymnaeidae</taxon>
        <taxon>Lymnaea</taxon>
    </lineage>
</organism>
<feature type="domain" description="AIG1-type G" evidence="5">
    <location>
        <begin position="39"/>
        <end position="252"/>
    </location>
</feature>
<evidence type="ECO:0000313" key="7">
    <source>
        <dbReference type="Proteomes" id="UP001497497"/>
    </source>
</evidence>
<dbReference type="PANTHER" id="PTHR10903">
    <property type="entry name" value="GTPASE, IMAP FAMILY MEMBER-RELATED"/>
    <property type="match status" value="1"/>
</dbReference>
<protein>
    <recommendedName>
        <fullName evidence="5">AIG1-type G domain-containing protein</fullName>
    </recommendedName>
</protein>
<dbReference type="FunFam" id="3.40.50.300:FF:000840">
    <property type="entry name" value="Immune-associated nucleotide-binding protein 9"/>
    <property type="match status" value="1"/>
</dbReference>
<evidence type="ECO:0000256" key="4">
    <source>
        <dbReference type="SAM" id="MobiDB-lite"/>
    </source>
</evidence>
<keyword evidence="7" id="KW-1185">Reference proteome</keyword>
<dbReference type="SUPFAM" id="SSF52540">
    <property type="entry name" value="P-loop containing nucleoside triphosphate hydrolases"/>
    <property type="match status" value="1"/>
</dbReference>
<gene>
    <name evidence="6" type="ORF">GSLYS_00007395001</name>
</gene>
<dbReference type="EMBL" id="CAXITT010000143">
    <property type="protein sequence ID" value="CAL1533403.1"/>
    <property type="molecule type" value="Genomic_DNA"/>
</dbReference>
<dbReference type="InterPro" id="IPR027417">
    <property type="entry name" value="P-loop_NTPase"/>
</dbReference>
<evidence type="ECO:0000256" key="3">
    <source>
        <dbReference type="ARBA" id="ARBA00023134"/>
    </source>
</evidence>
<keyword evidence="3" id="KW-0342">GTP-binding</keyword>
<dbReference type="Proteomes" id="UP001497497">
    <property type="component" value="Unassembled WGS sequence"/>
</dbReference>
<name>A0AAV2HHF0_LYMST</name>
<dbReference type="AlphaFoldDB" id="A0AAV2HHF0"/>